<evidence type="ECO:0000256" key="1">
    <source>
        <dbReference type="SAM" id="MobiDB-lite"/>
    </source>
</evidence>
<feature type="region of interest" description="Disordered" evidence="1">
    <location>
        <begin position="64"/>
        <end position="90"/>
    </location>
</feature>
<evidence type="ECO:0000313" key="2">
    <source>
        <dbReference type="EMBL" id="MDO7907212.1"/>
    </source>
</evidence>
<evidence type="ECO:0000313" key="3">
    <source>
        <dbReference type="Proteomes" id="UP001240171"/>
    </source>
</evidence>
<proteinExistence type="predicted"/>
<protein>
    <submittedName>
        <fullName evidence="2">Uncharacterized protein</fullName>
    </submittedName>
</protein>
<comment type="caution">
    <text evidence="2">The sequence shown here is derived from an EMBL/GenBank/DDBJ whole genome shotgun (WGS) entry which is preliminary data.</text>
</comment>
<name>A0ABT9CH01_9BACL</name>
<dbReference type="Proteomes" id="UP001240171">
    <property type="component" value="Unassembled WGS sequence"/>
</dbReference>
<sequence length="90" mass="10076">MIDKGRFYCVSCQKILPVPYSLQDQDGTDGNLPYIFRTGFYRSEISLGCCQHCMRASHPSPVHESVLSGGSHEAHSPTHRSFVCNEESEL</sequence>
<keyword evidence="3" id="KW-1185">Reference proteome</keyword>
<dbReference type="RefSeq" id="WP_305024418.1">
    <property type="nucleotide sequence ID" value="NZ_JAUQTB010000006.1"/>
</dbReference>
<accession>A0ABT9CH01</accession>
<reference evidence="2 3" key="1">
    <citation type="submission" date="2023-07" db="EMBL/GenBank/DDBJ databases">
        <title>Paenibacillus sp. JX-17 nov. isolated from soil.</title>
        <authorList>
            <person name="Wan Y."/>
            <person name="Liu B."/>
        </authorList>
    </citation>
    <scope>NUCLEOTIDE SEQUENCE [LARGE SCALE GENOMIC DNA]</scope>
    <source>
        <strain evidence="2 3">JX-17</strain>
    </source>
</reference>
<dbReference type="EMBL" id="JAUQTB010000006">
    <property type="protein sequence ID" value="MDO7907212.1"/>
    <property type="molecule type" value="Genomic_DNA"/>
</dbReference>
<organism evidence="2 3">
    <name type="scientific">Paenibacillus lacisoli</name>
    <dbReference type="NCBI Taxonomy" id="3064525"/>
    <lineage>
        <taxon>Bacteria</taxon>
        <taxon>Bacillati</taxon>
        <taxon>Bacillota</taxon>
        <taxon>Bacilli</taxon>
        <taxon>Bacillales</taxon>
        <taxon>Paenibacillaceae</taxon>
        <taxon>Paenibacillus</taxon>
    </lineage>
</organism>
<gene>
    <name evidence="2" type="ORF">Q5741_12405</name>
</gene>